<evidence type="ECO:0000313" key="2">
    <source>
        <dbReference type="EMBL" id="CAA7025142.1"/>
    </source>
</evidence>
<protein>
    <submittedName>
        <fullName evidence="2">Uncharacterized protein</fullName>
    </submittedName>
</protein>
<dbReference type="AlphaFoldDB" id="A0A6D2I611"/>
<evidence type="ECO:0000313" key="3">
    <source>
        <dbReference type="Proteomes" id="UP000467841"/>
    </source>
</evidence>
<dbReference type="EMBL" id="CACVBM020000987">
    <property type="protein sequence ID" value="CAA7025142.1"/>
    <property type="molecule type" value="Genomic_DNA"/>
</dbReference>
<feature type="region of interest" description="Disordered" evidence="1">
    <location>
        <begin position="68"/>
        <end position="92"/>
    </location>
</feature>
<proteinExistence type="predicted"/>
<comment type="caution">
    <text evidence="2">The sequence shown here is derived from an EMBL/GenBank/DDBJ whole genome shotgun (WGS) entry which is preliminary data.</text>
</comment>
<dbReference type="Proteomes" id="UP000467841">
    <property type="component" value="Unassembled WGS sequence"/>
</dbReference>
<evidence type="ECO:0000256" key="1">
    <source>
        <dbReference type="SAM" id="MobiDB-lite"/>
    </source>
</evidence>
<sequence>MVAALTALASPTLRAEDLRTAMVSALGFGNSKVVTEEVTVPIVVRASGRIKREKDKLVKEEKLAKKEEKLAKKDVAKDKSGEANAKSGRNEA</sequence>
<feature type="compositionally biased region" description="Basic and acidic residues" evidence="1">
    <location>
        <begin position="68"/>
        <end position="81"/>
    </location>
</feature>
<keyword evidence="3" id="KW-1185">Reference proteome</keyword>
<name>A0A6D2I611_9BRAS</name>
<gene>
    <name evidence="2" type="ORF">MERR_LOCUS12377</name>
</gene>
<organism evidence="2 3">
    <name type="scientific">Microthlaspi erraticum</name>
    <dbReference type="NCBI Taxonomy" id="1685480"/>
    <lineage>
        <taxon>Eukaryota</taxon>
        <taxon>Viridiplantae</taxon>
        <taxon>Streptophyta</taxon>
        <taxon>Embryophyta</taxon>
        <taxon>Tracheophyta</taxon>
        <taxon>Spermatophyta</taxon>
        <taxon>Magnoliopsida</taxon>
        <taxon>eudicotyledons</taxon>
        <taxon>Gunneridae</taxon>
        <taxon>Pentapetalae</taxon>
        <taxon>rosids</taxon>
        <taxon>malvids</taxon>
        <taxon>Brassicales</taxon>
        <taxon>Brassicaceae</taxon>
        <taxon>Coluteocarpeae</taxon>
        <taxon>Microthlaspi</taxon>
    </lineage>
</organism>
<reference evidence="2" key="1">
    <citation type="submission" date="2020-01" db="EMBL/GenBank/DDBJ databases">
        <authorList>
            <person name="Mishra B."/>
        </authorList>
    </citation>
    <scope>NUCLEOTIDE SEQUENCE [LARGE SCALE GENOMIC DNA]</scope>
</reference>
<accession>A0A6D2I611</accession>